<reference evidence="2" key="1">
    <citation type="submission" date="2022-11" db="UniProtKB">
        <authorList>
            <consortium name="WormBaseParasite"/>
        </authorList>
    </citation>
    <scope>IDENTIFICATION</scope>
</reference>
<dbReference type="Proteomes" id="UP000887579">
    <property type="component" value="Unplaced"/>
</dbReference>
<protein>
    <submittedName>
        <fullName evidence="2">Receptor ligand binding region domain-containing protein</fullName>
    </submittedName>
</protein>
<accession>A0AC34GTR9</accession>
<sequence>MAATIGAYFNFLFFAWSTVLFADLSNPLSYPTLASTSVSTYSLVQALGRVFRVFKWNEFAFFYGIAFDNATPRCAYVQADMDKYVSTNENMVSKKLFNKQYKI</sequence>
<evidence type="ECO:0000313" key="1">
    <source>
        <dbReference type="Proteomes" id="UP000887579"/>
    </source>
</evidence>
<dbReference type="WBParaSite" id="ES5_v2.g821.t1">
    <property type="protein sequence ID" value="ES5_v2.g821.t1"/>
    <property type="gene ID" value="ES5_v2.g821"/>
</dbReference>
<evidence type="ECO:0000313" key="2">
    <source>
        <dbReference type="WBParaSite" id="ES5_v2.g821.t1"/>
    </source>
</evidence>
<proteinExistence type="predicted"/>
<organism evidence="1 2">
    <name type="scientific">Panagrolaimus sp. ES5</name>
    <dbReference type="NCBI Taxonomy" id="591445"/>
    <lineage>
        <taxon>Eukaryota</taxon>
        <taxon>Metazoa</taxon>
        <taxon>Ecdysozoa</taxon>
        <taxon>Nematoda</taxon>
        <taxon>Chromadorea</taxon>
        <taxon>Rhabditida</taxon>
        <taxon>Tylenchina</taxon>
        <taxon>Panagrolaimomorpha</taxon>
        <taxon>Panagrolaimoidea</taxon>
        <taxon>Panagrolaimidae</taxon>
        <taxon>Panagrolaimus</taxon>
    </lineage>
</organism>
<name>A0AC34GTR9_9BILA</name>